<sequence length="698" mass="78515">MESYIDHLDPRGWTEWIDTNKSVVRRPYYKEYKNRGPGAVTKGRATWANVTADPSIASNFTVRHFINGAEDNEHGEEESFKRDDLNANSPSTEELVKTFSIDRYPVRMQCDRATDLTGDLVVKESCFRQYLDLPEDNNARFQMKWYMIFSNADCPSVACSDQRELKMPFFLTLQSVQTLSDPKVIDGIKMKLFGATTITRKTILEGGANNAPLTVFETTSHYDYDHNDCTDFSPDFAAFSECSSCKCQECKAKHDGVINAINALTASVKEMTSKRGVIPSQRISYLDTPLEIKAAKRRRKDTSKTSSIIKKSKIATPLSLSCTDVQCVRATKEQYELKKDDKLSLSMVCSNVSRPIQASNLIILSELGNRNSLSRFYLSIPTSAFTLSNAALNVARSTPIISFARALNLFSDSYEKSFQELKTRLTTTLVLTLPDGSDGFTIYYDDCKADLGCVLMQRDTEISDLSVTHSDLLRNMISIRFRYIIIFLIINISFRNHSSEKLISNTVSQSSSGNETQRFLSSLVPVSSSIHCKLVGDMSHQLHKSDSLEAFQMDVLVFSLQFCVFIDVLNLMASFRIYFRYYIVHSQYTIQICDRMSYVGPVLDLVAKPPIQVAARIGVVFIQCMPHTRSSGQPLLPINPEPQRIGRMEAQTEIERMSAQQEQVTLAALVAAQVHQQNINNPGRATNPDNNDLGDDEL</sequence>
<dbReference type="Pfam" id="PF01095">
    <property type="entry name" value="Pectinesterase"/>
    <property type="match status" value="1"/>
</dbReference>
<dbReference type="InterPro" id="IPR041577">
    <property type="entry name" value="RT_RNaseH_2"/>
</dbReference>
<keyword evidence="3" id="KW-0063">Aspartyl esterase</keyword>
<dbReference type="GO" id="GO:0030599">
    <property type="term" value="F:pectinesterase activity"/>
    <property type="evidence" value="ECO:0007669"/>
    <property type="project" value="UniProtKB-EC"/>
</dbReference>
<accession>A0A2G2XNA2</accession>
<dbReference type="InterPro" id="IPR011050">
    <property type="entry name" value="Pectin_lyase_fold/virulence"/>
</dbReference>
<comment type="catalytic activity">
    <reaction evidence="5">
        <text>[(1-&gt;4)-alpha-D-galacturonosyl methyl ester](n) + n H2O = [(1-&gt;4)-alpha-D-galacturonosyl](n) + n methanol + n H(+)</text>
        <dbReference type="Rhea" id="RHEA:22380"/>
        <dbReference type="Rhea" id="RHEA-COMP:14570"/>
        <dbReference type="Rhea" id="RHEA-COMP:14573"/>
        <dbReference type="ChEBI" id="CHEBI:15377"/>
        <dbReference type="ChEBI" id="CHEBI:15378"/>
        <dbReference type="ChEBI" id="CHEBI:17790"/>
        <dbReference type="ChEBI" id="CHEBI:140522"/>
        <dbReference type="ChEBI" id="CHEBI:140523"/>
        <dbReference type="EC" id="3.1.1.11"/>
    </reaction>
</comment>
<evidence type="ECO:0000313" key="10">
    <source>
        <dbReference type="Proteomes" id="UP000224567"/>
    </source>
</evidence>
<evidence type="ECO:0000256" key="5">
    <source>
        <dbReference type="ARBA" id="ARBA00047928"/>
    </source>
</evidence>
<feature type="domain" description="Reverse transcriptase/retrotransposon-derived protein RNase H-like" evidence="8">
    <location>
        <begin position="411"/>
        <end position="461"/>
    </location>
</feature>
<evidence type="ECO:0000259" key="8">
    <source>
        <dbReference type="Pfam" id="PF17919"/>
    </source>
</evidence>
<feature type="region of interest" description="Disordered" evidence="6">
    <location>
        <begin position="72"/>
        <end position="91"/>
    </location>
</feature>
<dbReference type="Gene3D" id="2.160.20.10">
    <property type="entry name" value="Single-stranded right-handed beta-helix, Pectin lyase-like"/>
    <property type="match status" value="1"/>
</dbReference>
<dbReference type="Proteomes" id="UP000224567">
    <property type="component" value="Unassembled WGS sequence"/>
</dbReference>
<comment type="caution">
    <text evidence="9">The sequence shown here is derived from an EMBL/GenBank/DDBJ whole genome shotgun (WGS) entry which is preliminary data.</text>
</comment>
<dbReference type="InterPro" id="IPR043502">
    <property type="entry name" value="DNA/RNA_pol_sf"/>
</dbReference>
<keyword evidence="4" id="KW-0961">Cell wall biogenesis/degradation</keyword>
<evidence type="ECO:0000259" key="7">
    <source>
        <dbReference type="Pfam" id="PF01095"/>
    </source>
</evidence>
<dbReference type="SUPFAM" id="SSF56672">
    <property type="entry name" value="DNA/RNA polymerases"/>
    <property type="match status" value="1"/>
</dbReference>
<proteinExistence type="predicted"/>
<dbReference type="SUPFAM" id="SSF51126">
    <property type="entry name" value="Pectin lyase-like"/>
    <property type="match status" value="1"/>
</dbReference>
<gene>
    <name evidence="9" type="ORF">CQW23_01292</name>
</gene>
<evidence type="ECO:0000256" key="6">
    <source>
        <dbReference type="SAM" id="MobiDB-lite"/>
    </source>
</evidence>
<dbReference type="GO" id="GO:0042545">
    <property type="term" value="P:cell wall modification"/>
    <property type="evidence" value="ECO:0007669"/>
    <property type="project" value="InterPro"/>
</dbReference>
<comment type="pathway">
    <text evidence="1">Glycan metabolism; pectin degradation; 2-dehydro-3-deoxy-D-gluconate from pectin: step 1/5.</text>
</comment>
<evidence type="ECO:0000313" key="9">
    <source>
        <dbReference type="EMBL" id="PHT58929.1"/>
    </source>
</evidence>
<dbReference type="AlphaFoldDB" id="A0A2G2XNA2"/>
<reference evidence="10" key="2">
    <citation type="journal article" date="2017" name="J. Anim. Genet.">
        <title>Multiple reference genome sequences of hot pepper reveal the massive evolution of plant disease resistance genes by retroduplication.</title>
        <authorList>
            <person name="Kim S."/>
            <person name="Park J."/>
            <person name="Yeom S.-I."/>
            <person name="Kim Y.-M."/>
            <person name="Seo E."/>
            <person name="Kim K.-T."/>
            <person name="Kim M.-S."/>
            <person name="Lee J.M."/>
            <person name="Cheong K."/>
            <person name="Shin H.-S."/>
            <person name="Kim S.-B."/>
            <person name="Han K."/>
            <person name="Lee J."/>
            <person name="Park M."/>
            <person name="Lee H.-A."/>
            <person name="Lee H.-Y."/>
            <person name="Lee Y."/>
            <person name="Oh S."/>
            <person name="Lee J.H."/>
            <person name="Choi E."/>
            <person name="Choi E."/>
            <person name="Lee S.E."/>
            <person name="Jeon J."/>
            <person name="Kim H."/>
            <person name="Choi G."/>
            <person name="Song H."/>
            <person name="Lee J."/>
            <person name="Lee S.-C."/>
            <person name="Kwon J.-K."/>
            <person name="Lee H.-Y."/>
            <person name="Koo N."/>
            <person name="Hong Y."/>
            <person name="Kim R.W."/>
            <person name="Kang W.-H."/>
            <person name="Huh J.H."/>
            <person name="Kang B.-C."/>
            <person name="Yang T.-J."/>
            <person name="Lee Y.-H."/>
            <person name="Bennetzen J.L."/>
            <person name="Choi D."/>
        </authorList>
    </citation>
    <scope>NUCLEOTIDE SEQUENCE [LARGE SCALE GENOMIC DNA]</scope>
    <source>
        <strain evidence="10">cv. PBC81</strain>
    </source>
</reference>
<evidence type="ECO:0000256" key="2">
    <source>
        <dbReference type="ARBA" id="ARBA00022801"/>
    </source>
</evidence>
<dbReference type="OrthoDB" id="1305982at2759"/>
<feature type="compositionally biased region" description="Polar residues" evidence="6">
    <location>
        <begin position="678"/>
        <end position="690"/>
    </location>
</feature>
<dbReference type="GO" id="GO:0045490">
    <property type="term" value="P:pectin catabolic process"/>
    <property type="evidence" value="ECO:0007669"/>
    <property type="project" value="UniProtKB-UniPathway"/>
</dbReference>
<dbReference type="EMBL" id="MLFT02000001">
    <property type="protein sequence ID" value="PHT58929.1"/>
    <property type="molecule type" value="Genomic_DNA"/>
</dbReference>
<keyword evidence="2" id="KW-0378">Hydrolase</keyword>
<evidence type="ECO:0000256" key="4">
    <source>
        <dbReference type="ARBA" id="ARBA00023316"/>
    </source>
</evidence>
<dbReference type="UniPathway" id="UPA00545">
    <property type="reaction ID" value="UER00823"/>
</dbReference>
<reference evidence="9 10" key="1">
    <citation type="journal article" date="2017" name="Genome Biol.">
        <title>New reference genome sequences of hot pepper reveal the massive evolution of plant disease-resistance genes by retroduplication.</title>
        <authorList>
            <person name="Kim S."/>
            <person name="Park J."/>
            <person name="Yeom S.I."/>
            <person name="Kim Y.M."/>
            <person name="Seo E."/>
            <person name="Kim K.T."/>
            <person name="Kim M.S."/>
            <person name="Lee J.M."/>
            <person name="Cheong K."/>
            <person name="Shin H.S."/>
            <person name="Kim S.B."/>
            <person name="Han K."/>
            <person name="Lee J."/>
            <person name="Park M."/>
            <person name="Lee H.A."/>
            <person name="Lee H.Y."/>
            <person name="Lee Y."/>
            <person name="Oh S."/>
            <person name="Lee J.H."/>
            <person name="Choi E."/>
            <person name="Choi E."/>
            <person name="Lee S.E."/>
            <person name="Jeon J."/>
            <person name="Kim H."/>
            <person name="Choi G."/>
            <person name="Song H."/>
            <person name="Lee J."/>
            <person name="Lee S.C."/>
            <person name="Kwon J.K."/>
            <person name="Lee H.Y."/>
            <person name="Koo N."/>
            <person name="Hong Y."/>
            <person name="Kim R.W."/>
            <person name="Kang W.H."/>
            <person name="Huh J.H."/>
            <person name="Kang B.C."/>
            <person name="Yang T.J."/>
            <person name="Lee Y.H."/>
            <person name="Bennetzen J.L."/>
            <person name="Choi D."/>
        </authorList>
    </citation>
    <scope>NUCLEOTIDE SEQUENCE [LARGE SCALE GENOMIC DNA]</scope>
    <source>
        <strain evidence="10">cv. PBC81</strain>
    </source>
</reference>
<feature type="domain" description="Pectinesterase catalytic" evidence="7">
    <location>
        <begin position="1"/>
        <end position="68"/>
    </location>
</feature>
<keyword evidence="10" id="KW-1185">Reference proteome</keyword>
<dbReference type="InterPro" id="IPR012334">
    <property type="entry name" value="Pectin_lyas_fold"/>
</dbReference>
<evidence type="ECO:0000256" key="3">
    <source>
        <dbReference type="ARBA" id="ARBA00023085"/>
    </source>
</evidence>
<organism evidence="9 10">
    <name type="scientific">Capsicum baccatum</name>
    <name type="common">Peruvian pepper</name>
    <dbReference type="NCBI Taxonomy" id="33114"/>
    <lineage>
        <taxon>Eukaryota</taxon>
        <taxon>Viridiplantae</taxon>
        <taxon>Streptophyta</taxon>
        <taxon>Embryophyta</taxon>
        <taxon>Tracheophyta</taxon>
        <taxon>Spermatophyta</taxon>
        <taxon>Magnoliopsida</taxon>
        <taxon>eudicotyledons</taxon>
        <taxon>Gunneridae</taxon>
        <taxon>Pentapetalae</taxon>
        <taxon>asterids</taxon>
        <taxon>lamiids</taxon>
        <taxon>Solanales</taxon>
        <taxon>Solanaceae</taxon>
        <taxon>Solanoideae</taxon>
        <taxon>Capsiceae</taxon>
        <taxon>Capsicum</taxon>
    </lineage>
</organism>
<feature type="region of interest" description="Disordered" evidence="6">
    <location>
        <begin position="677"/>
        <end position="698"/>
    </location>
</feature>
<dbReference type="InterPro" id="IPR000070">
    <property type="entry name" value="Pectinesterase_cat"/>
</dbReference>
<name>A0A2G2XNA2_CAPBA</name>
<dbReference type="PANTHER" id="PTHR31707">
    <property type="entry name" value="PECTINESTERASE"/>
    <property type="match status" value="1"/>
</dbReference>
<evidence type="ECO:0000256" key="1">
    <source>
        <dbReference type="ARBA" id="ARBA00005184"/>
    </source>
</evidence>
<protein>
    <submittedName>
        <fullName evidence="9">Uncharacterized protein</fullName>
    </submittedName>
</protein>
<dbReference type="Pfam" id="PF17919">
    <property type="entry name" value="RT_RNaseH_2"/>
    <property type="match status" value="1"/>
</dbReference>